<dbReference type="PROSITE" id="PS50090">
    <property type="entry name" value="MYB_LIKE"/>
    <property type="match status" value="2"/>
</dbReference>
<keyword evidence="4" id="KW-0238">DNA-binding</keyword>
<dbReference type="Pfam" id="PF00249">
    <property type="entry name" value="Myb_DNA-binding"/>
    <property type="match status" value="2"/>
</dbReference>
<dbReference type="EMBL" id="CM035411">
    <property type="protein sequence ID" value="KAH7434279.1"/>
    <property type="molecule type" value="Genomic_DNA"/>
</dbReference>
<keyword evidence="11" id="KW-1185">Reference proteome</keyword>
<dbReference type="SMART" id="SM00717">
    <property type="entry name" value="SANT"/>
    <property type="match status" value="2"/>
</dbReference>
<evidence type="ECO:0000256" key="6">
    <source>
        <dbReference type="ARBA" id="ARBA00023242"/>
    </source>
</evidence>
<feature type="domain" description="Myb-like" evidence="8">
    <location>
        <begin position="76"/>
        <end position="128"/>
    </location>
</feature>
<reference evidence="10" key="1">
    <citation type="submission" date="2021-08" db="EMBL/GenBank/DDBJ databases">
        <title>WGS assembly of Ceratopteris richardii.</title>
        <authorList>
            <person name="Marchant D.B."/>
            <person name="Chen G."/>
            <person name="Jenkins J."/>
            <person name="Shu S."/>
            <person name="Leebens-Mack J."/>
            <person name="Grimwood J."/>
            <person name="Schmutz J."/>
            <person name="Soltis P."/>
            <person name="Soltis D."/>
            <person name="Chen Z.-H."/>
        </authorList>
    </citation>
    <scope>NUCLEOTIDE SEQUENCE</scope>
    <source>
        <strain evidence="10">Whitten #5841</strain>
        <tissue evidence="10">Leaf</tissue>
    </source>
</reference>
<keyword evidence="2" id="KW-0677">Repeat</keyword>
<evidence type="ECO:0000256" key="4">
    <source>
        <dbReference type="ARBA" id="ARBA00023125"/>
    </source>
</evidence>
<dbReference type="Proteomes" id="UP000825935">
    <property type="component" value="Chromosome 6"/>
</dbReference>
<protein>
    <submittedName>
        <fullName evidence="10">Uncharacterized protein</fullName>
    </submittedName>
</protein>
<proteinExistence type="predicted"/>
<comment type="caution">
    <text evidence="10">The sequence shown here is derived from an EMBL/GenBank/DDBJ whole genome shotgun (WGS) entry which is preliminary data.</text>
</comment>
<evidence type="ECO:0000313" key="11">
    <source>
        <dbReference type="Proteomes" id="UP000825935"/>
    </source>
</evidence>
<evidence type="ECO:0000259" key="9">
    <source>
        <dbReference type="PROSITE" id="PS51294"/>
    </source>
</evidence>
<dbReference type="Gene3D" id="1.10.10.60">
    <property type="entry name" value="Homeodomain-like"/>
    <property type="match status" value="2"/>
</dbReference>
<dbReference type="SUPFAM" id="SSF46689">
    <property type="entry name" value="Homeodomain-like"/>
    <property type="match status" value="1"/>
</dbReference>
<dbReference type="PANTHER" id="PTHR47995">
    <property type="entry name" value="TRANSCRIPTION FACTOR MYB33-RELATED"/>
    <property type="match status" value="1"/>
</dbReference>
<feature type="region of interest" description="Disordered" evidence="7">
    <location>
        <begin position="1"/>
        <end position="58"/>
    </location>
</feature>
<evidence type="ECO:0000256" key="2">
    <source>
        <dbReference type="ARBA" id="ARBA00022737"/>
    </source>
</evidence>
<evidence type="ECO:0000256" key="5">
    <source>
        <dbReference type="ARBA" id="ARBA00023163"/>
    </source>
</evidence>
<evidence type="ECO:0000313" key="10">
    <source>
        <dbReference type="EMBL" id="KAH7434279.1"/>
    </source>
</evidence>
<dbReference type="InterPro" id="IPR001005">
    <property type="entry name" value="SANT/Myb"/>
</dbReference>
<dbReference type="InterPro" id="IPR017930">
    <property type="entry name" value="Myb_dom"/>
</dbReference>
<feature type="domain" description="Myb-like" evidence="8">
    <location>
        <begin position="129"/>
        <end position="179"/>
    </location>
</feature>
<keyword evidence="6" id="KW-0539">Nucleus</keyword>
<feature type="domain" description="HTH myb-type" evidence="9">
    <location>
        <begin position="133"/>
        <end position="183"/>
    </location>
</feature>
<comment type="subcellular location">
    <subcellularLocation>
        <location evidence="1">Nucleus</location>
    </subcellularLocation>
</comment>
<dbReference type="GO" id="GO:0005634">
    <property type="term" value="C:nucleus"/>
    <property type="evidence" value="ECO:0007669"/>
    <property type="project" value="UniProtKB-SubCell"/>
</dbReference>
<evidence type="ECO:0000256" key="7">
    <source>
        <dbReference type="SAM" id="MobiDB-lite"/>
    </source>
</evidence>
<keyword evidence="5" id="KW-0804">Transcription</keyword>
<name>A0A8T2UPX7_CERRI</name>
<dbReference type="InterPro" id="IPR009057">
    <property type="entry name" value="Homeodomain-like_sf"/>
</dbReference>
<evidence type="ECO:0000256" key="1">
    <source>
        <dbReference type="ARBA" id="ARBA00004123"/>
    </source>
</evidence>
<feature type="compositionally biased region" description="Low complexity" evidence="7">
    <location>
        <begin position="27"/>
        <end position="36"/>
    </location>
</feature>
<dbReference type="OrthoDB" id="2143914at2759"/>
<evidence type="ECO:0000259" key="8">
    <source>
        <dbReference type="PROSITE" id="PS50090"/>
    </source>
</evidence>
<dbReference type="GO" id="GO:0003677">
    <property type="term" value="F:DNA binding"/>
    <property type="evidence" value="ECO:0007669"/>
    <property type="project" value="UniProtKB-KW"/>
</dbReference>
<dbReference type="PANTHER" id="PTHR47995:SF18">
    <property type="entry name" value="TRANSCRIPTION FACTOR MYB65"/>
    <property type="match status" value="1"/>
</dbReference>
<dbReference type="CDD" id="cd00167">
    <property type="entry name" value="SANT"/>
    <property type="match status" value="2"/>
</dbReference>
<evidence type="ECO:0000256" key="3">
    <source>
        <dbReference type="ARBA" id="ARBA00023015"/>
    </source>
</evidence>
<dbReference type="PROSITE" id="PS51294">
    <property type="entry name" value="HTH_MYB"/>
    <property type="match status" value="2"/>
</dbReference>
<accession>A0A8T2UPX7</accession>
<dbReference type="FunFam" id="1.10.10.60:FF:000001">
    <property type="entry name" value="MYB-related transcription factor"/>
    <property type="match status" value="1"/>
</dbReference>
<sequence>MEADDWRNSSFLGRNSDEGGESGCRMAAEAAKSSGNGKAGGAEGADVDEDCSDSSCGKRDKHVECAAGTSVQTRGRKEMRKGPWSAWEDQLLLDYVSKHGKGNWKEVAQRSGLRRCGKSCRLRWTNQLRPNLRKDRFTPAEEATILLLHSIHGNKWAKISAQVPGRTDNSIKNFMNTRAKRQRRQTAAAPSLHQRISAAEDPACHPGTSKFSLLHDLEGVSSSSSVMSFRLNATGIAHQALLQERAGAIHGMDSAHLTPCPVTYLSRSRPSVSALNLIQSREAIRSTAHSPLASLSSSEVDERKNKTIVSSGFAPISLTQAERARSLHLPSLDRRLGMLDIASERVAACISSCSAAITPSSSSSSQHRSHKLVSSTYLHETNLLQTKPITQLELPSIQASSTDASFTDPIALLGGESSRLFHFPEQSNQLNAANLDQAEQSCGVDDPALITNSSSLEWPISSDDSGCTLECIVRPYRAR</sequence>
<keyword evidence="3" id="KW-0805">Transcription regulation</keyword>
<dbReference type="AlphaFoldDB" id="A0A8T2UPX7"/>
<organism evidence="10 11">
    <name type="scientific">Ceratopteris richardii</name>
    <name type="common">Triangle waterfern</name>
    <dbReference type="NCBI Taxonomy" id="49495"/>
    <lineage>
        <taxon>Eukaryota</taxon>
        <taxon>Viridiplantae</taxon>
        <taxon>Streptophyta</taxon>
        <taxon>Embryophyta</taxon>
        <taxon>Tracheophyta</taxon>
        <taxon>Polypodiopsida</taxon>
        <taxon>Polypodiidae</taxon>
        <taxon>Polypodiales</taxon>
        <taxon>Pteridineae</taxon>
        <taxon>Pteridaceae</taxon>
        <taxon>Parkerioideae</taxon>
        <taxon>Ceratopteris</taxon>
    </lineage>
</organism>
<gene>
    <name evidence="10" type="ORF">KP509_06G009000</name>
</gene>
<feature type="domain" description="HTH myb-type" evidence="9">
    <location>
        <begin position="76"/>
        <end position="132"/>
    </location>
</feature>